<name>A0AAV6QU49_SOLSE</name>
<feature type="compositionally biased region" description="Acidic residues" evidence="1">
    <location>
        <begin position="111"/>
        <end position="121"/>
    </location>
</feature>
<feature type="compositionally biased region" description="Basic and acidic residues" evidence="1">
    <location>
        <begin position="314"/>
        <end position="330"/>
    </location>
</feature>
<dbReference type="Proteomes" id="UP000693946">
    <property type="component" value="Linkage Group LG3"/>
</dbReference>
<dbReference type="EMBL" id="JAGKHQ010000015">
    <property type="protein sequence ID" value="KAG7496874.1"/>
    <property type="molecule type" value="Genomic_DNA"/>
</dbReference>
<feature type="region of interest" description="Disordered" evidence="1">
    <location>
        <begin position="111"/>
        <end position="163"/>
    </location>
</feature>
<feature type="compositionally biased region" description="Acidic residues" evidence="1">
    <location>
        <begin position="151"/>
        <end position="163"/>
    </location>
</feature>
<accession>A0AAV6QU49</accession>
<gene>
    <name evidence="2" type="ORF">JOB18_026960</name>
</gene>
<evidence type="ECO:0000256" key="1">
    <source>
        <dbReference type="SAM" id="MobiDB-lite"/>
    </source>
</evidence>
<dbReference type="AlphaFoldDB" id="A0AAV6QU49"/>
<sequence length="341" mass="38635">MDGRGDGEHVGPNRPEIYLYPRGEQPTANQLSNDAIDWLNVQWTMGVDAENYTQLMYFLQHGEGPNDNEVQGIEDGDDILVIDEDEHVDHGAANDYAAPVGNDSDVVIIDDSEDDDIDDNNNDNSDNISVTEENNEDPVNNDDFCNNALDDSGDVSDENAEDADLSGQVDFYLNVEEADTLLEGYRIMSRKDEELRLWAEFDDTDNDKDVDSYNSGDNDETTVKSPVKNTGYESNEDAERDQPSKHERDDKRINQKSCYKLCDNFDTSTNIDAANTNVDVAKDDGAVCKDVNQPLEEEPTEPKPRKRSRKRKHIEPNRDTLDRNLFRHQELPSFYYDSDSD</sequence>
<organism evidence="2 3">
    <name type="scientific">Solea senegalensis</name>
    <name type="common">Senegalese sole</name>
    <dbReference type="NCBI Taxonomy" id="28829"/>
    <lineage>
        <taxon>Eukaryota</taxon>
        <taxon>Metazoa</taxon>
        <taxon>Chordata</taxon>
        <taxon>Craniata</taxon>
        <taxon>Vertebrata</taxon>
        <taxon>Euteleostomi</taxon>
        <taxon>Actinopterygii</taxon>
        <taxon>Neopterygii</taxon>
        <taxon>Teleostei</taxon>
        <taxon>Neoteleostei</taxon>
        <taxon>Acanthomorphata</taxon>
        <taxon>Carangaria</taxon>
        <taxon>Pleuronectiformes</taxon>
        <taxon>Pleuronectoidei</taxon>
        <taxon>Soleidae</taxon>
        <taxon>Solea</taxon>
    </lineage>
</organism>
<feature type="compositionally biased region" description="Basic residues" evidence="1">
    <location>
        <begin position="304"/>
        <end position="313"/>
    </location>
</feature>
<proteinExistence type="predicted"/>
<protein>
    <submittedName>
        <fullName evidence="2">Uncharacterized protein</fullName>
    </submittedName>
</protein>
<keyword evidence="3" id="KW-1185">Reference proteome</keyword>
<comment type="caution">
    <text evidence="2">The sequence shown here is derived from an EMBL/GenBank/DDBJ whole genome shotgun (WGS) entry which is preliminary data.</text>
</comment>
<evidence type="ECO:0000313" key="2">
    <source>
        <dbReference type="EMBL" id="KAG7496874.1"/>
    </source>
</evidence>
<feature type="region of interest" description="Disordered" evidence="1">
    <location>
        <begin position="285"/>
        <end position="341"/>
    </location>
</feature>
<evidence type="ECO:0000313" key="3">
    <source>
        <dbReference type="Proteomes" id="UP000693946"/>
    </source>
</evidence>
<feature type="region of interest" description="Disordered" evidence="1">
    <location>
        <begin position="204"/>
        <end position="252"/>
    </location>
</feature>
<feature type="compositionally biased region" description="Low complexity" evidence="1">
    <location>
        <begin position="122"/>
        <end position="132"/>
    </location>
</feature>
<feature type="compositionally biased region" description="Basic and acidic residues" evidence="1">
    <location>
        <begin position="240"/>
        <end position="252"/>
    </location>
</feature>
<reference evidence="2 3" key="1">
    <citation type="journal article" date="2021" name="Sci. Rep.">
        <title>Chromosome anchoring in Senegalese sole (Solea senegalensis) reveals sex-associated markers and genome rearrangements in flatfish.</title>
        <authorList>
            <person name="Guerrero-Cozar I."/>
            <person name="Gomez-Garrido J."/>
            <person name="Berbel C."/>
            <person name="Martinez-Blanch J.F."/>
            <person name="Alioto T."/>
            <person name="Claros M.G."/>
            <person name="Gagnaire P.A."/>
            <person name="Manchado M."/>
        </authorList>
    </citation>
    <scope>NUCLEOTIDE SEQUENCE [LARGE SCALE GENOMIC DNA]</scope>
    <source>
        <strain evidence="2">Sse05_10M</strain>
    </source>
</reference>
<feature type="compositionally biased region" description="Polar residues" evidence="1">
    <location>
        <begin position="223"/>
        <end position="233"/>
    </location>
</feature>